<name>A0A4V6MEL0_9BACT</name>
<dbReference type="CDD" id="cd00520">
    <property type="entry name" value="RRF"/>
    <property type="match status" value="1"/>
</dbReference>
<dbReference type="NCBIfam" id="TIGR00496">
    <property type="entry name" value="frr"/>
    <property type="match status" value="1"/>
</dbReference>
<accession>A0A4V6MEL0</accession>
<dbReference type="FunFam" id="3.30.1360.40:FF:000001">
    <property type="entry name" value="Ribosome-recycling factor"/>
    <property type="match status" value="1"/>
</dbReference>
<dbReference type="EMBL" id="SHKN01000001">
    <property type="protein sequence ID" value="RZT97445.1"/>
    <property type="molecule type" value="Genomic_DNA"/>
</dbReference>
<dbReference type="InterPro" id="IPR036191">
    <property type="entry name" value="RRF_sf"/>
</dbReference>
<dbReference type="FunFam" id="1.10.132.20:FF:000001">
    <property type="entry name" value="Ribosome-recycling factor"/>
    <property type="match status" value="1"/>
</dbReference>
<dbReference type="Gene3D" id="3.30.1360.40">
    <property type="match status" value="1"/>
</dbReference>
<feature type="domain" description="Ribosome recycling factor" evidence="7">
    <location>
        <begin position="23"/>
        <end position="185"/>
    </location>
</feature>
<dbReference type="GO" id="GO:0005737">
    <property type="term" value="C:cytoplasm"/>
    <property type="evidence" value="ECO:0007669"/>
    <property type="project" value="UniProtKB-SubCell"/>
</dbReference>
<evidence type="ECO:0000313" key="8">
    <source>
        <dbReference type="EMBL" id="RZT97445.1"/>
    </source>
</evidence>
<proteinExistence type="inferred from homology"/>
<evidence type="ECO:0000256" key="2">
    <source>
        <dbReference type="ARBA" id="ARBA00005912"/>
    </source>
</evidence>
<evidence type="ECO:0000256" key="6">
    <source>
        <dbReference type="HAMAP-Rule" id="MF_00040"/>
    </source>
</evidence>
<keyword evidence="4 6" id="KW-0648">Protein biosynthesis</keyword>
<keyword evidence="9" id="KW-1185">Reference proteome</keyword>
<organism evidence="8 9">
    <name type="scientific">Ancylomarina subtilis</name>
    <dbReference type="NCBI Taxonomy" id="1639035"/>
    <lineage>
        <taxon>Bacteria</taxon>
        <taxon>Pseudomonadati</taxon>
        <taxon>Bacteroidota</taxon>
        <taxon>Bacteroidia</taxon>
        <taxon>Marinilabiliales</taxon>
        <taxon>Marinifilaceae</taxon>
        <taxon>Ancylomarina</taxon>
    </lineage>
</organism>
<dbReference type="GO" id="GO:0006415">
    <property type="term" value="P:translational termination"/>
    <property type="evidence" value="ECO:0007669"/>
    <property type="project" value="UniProtKB-UniRule"/>
</dbReference>
<dbReference type="Proteomes" id="UP000293562">
    <property type="component" value="Unassembled WGS sequence"/>
</dbReference>
<evidence type="ECO:0000256" key="4">
    <source>
        <dbReference type="ARBA" id="ARBA00022917"/>
    </source>
</evidence>
<evidence type="ECO:0000259" key="7">
    <source>
        <dbReference type="Pfam" id="PF01765"/>
    </source>
</evidence>
<dbReference type="SUPFAM" id="SSF55194">
    <property type="entry name" value="Ribosome recycling factor, RRF"/>
    <property type="match status" value="1"/>
</dbReference>
<dbReference type="PANTHER" id="PTHR20982">
    <property type="entry name" value="RIBOSOME RECYCLING FACTOR"/>
    <property type="match status" value="1"/>
</dbReference>
<sequence>MNEEVQMYLEDAKEKMDAAIGHLETELVKIRAGKANVNMIAGVTVDYYGSMVPLSQVANVSVPDPRTLAVQPWERAMLVPIEKAIMNSNLGFNPDNNGEIIRINIPALTEERRNDLAKQAKAECENAKVSVRNARRDTIVELKKLIKEGLSEDLEKDAENDVQKLTDAYGKKIEELLLVKEKDIMTI</sequence>
<evidence type="ECO:0000256" key="3">
    <source>
        <dbReference type="ARBA" id="ARBA00022490"/>
    </source>
</evidence>
<dbReference type="InterPro" id="IPR023584">
    <property type="entry name" value="Ribosome_recyc_fac_dom"/>
</dbReference>
<keyword evidence="3 6" id="KW-0963">Cytoplasm</keyword>
<gene>
    <name evidence="6" type="primary">frr</name>
    <name evidence="8" type="ORF">EV201_2115</name>
</gene>
<dbReference type="OrthoDB" id="9804006at2"/>
<dbReference type="Gene3D" id="1.10.132.20">
    <property type="entry name" value="Ribosome-recycling factor"/>
    <property type="match status" value="1"/>
</dbReference>
<protein>
    <recommendedName>
        <fullName evidence="6">Ribosome-recycling factor</fullName>
        <shortName evidence="6">RRF</shortName>
    </recommendedName>
    <alternativeName>
        <fullName evidence="6">Ribosome-releasing factor</fullName>
    </alternativeName>
</protein>
<dbReference type="PANTHER" id="PTHR20982:SF3">
    <property type="entry name" value="MITOCHONDRIAL RIBOSOME RECYCLING FACTOR PSEUDO 1"/>
    <property type="match status" value="1"/>
</dbReference>
<evidence type="ECO:0000256" key="1">
    <source>
        <dbReference type="ARBA" id="ARBA00004496"/>
    </source>
</evidence>
<dbReference type="AlphaFoldDB" id="A0A4V6MEL0"/>
<evidence type="ECO:0000313" key="9">
    <source>
        <dbReference type="Proteomes" id="UP000293562"/>
    </source>
</evidence>
<comment type="caution">
    <text evidence="8">The sequence shown here is derived from an EMBL/GenBank/DDBJ whole genome shotgun (WGS) entry which is preliminary data.</text>
</comment>
<dbReference type="RefSeq" id="WP_130307471.1">
    <property type="nucleotide sequence ID" value="NZ_SHKN01000001.1"/>
</dbReference>
<reference evidence="8 9" key="1">
    <citation type="submission" date="2019-02" db="EMBL/GenBank/DDBJ databases">
        <title>Genomic Encyclopedia of Type Strains, Phase IV (KMG-IV): sequencing the most valuable type-strain genomes for metagenomic binning, comparative biology and taxonomic classification.</title>
        <authorList>
            <person name="Goeker M."/>
        </authorList>
    </citation>
    <scope>NUCLEOTIDE SEQUENCE [LARGE SCALE GENOMIC DNA]</scope>
    <source>
        <strain evidence="8 9">DSM 28825</strain>
    </source>
</reference>
<dbReference type="HAMAP" id="MF_00040">
    <property type="entry name" value="RRF"/>
    <property type="match status" value="1"/>
</dbReference>
<comment type="subcellular location">
    <subcellularLocation>
        <location evidence="1 6">Cytoplasm</location>
    </subcellularLocation>
</comment>
<dbReference type="GO" id="GO:0043023">
    <property type="term" value="F:ribosomal large subunit binding"/>
    <property type="evidence" value="ECO:0007669"/>
    <property type="project" value="TreeGrafter"/>
</dbReference>
<dbReference type="InterPro" id="IPR002661">
    <property type="entry name" value="Ribosome_recyc_fac"/>
</dbReference>
<comment type="similarity">
    <text evidence="2 6">Belongs to the RRF family.</text>
</comment>
<evidence type="ECO:0000256" key="5">
    <source>
        <dbReference type="ARBA" id="ARBA00025050"/>
    </source>
</evidence>
<dbReference type="Pfam" id="PF01765">
    <property type="entry name" value="RRF"/>
    <property type="match status" value="1"/>
</dbReference>
<comment type="function">
    <text evidence="5 6">Responsible for the release of ribosomes from messenger RNA at the termination of protein biosynthesis. May increase the efficiency of translation by recycling ribosomes from one round of translation to another.</text>
</comment>